<comment type="subunit">
    <text evidence="3 12">Monomer.</text>
</comment>
<evidence type="ECO:0000256" key="1">
    <source>
        <dbReference type="ARBA" id="ARBA00005079"/>
    </source>
</evidence>
<dbReference type="GO" id="GO:0001760">
    <property type="term" value="F:aminocarboxymuconate-semialdehyde decarboxylase activity"/>
    <property type="evidence" value="ECO:0007669"/>
    <property type="project" value="UniProtKB-UniRule"/>
</dbReference>
<dbReference type="InterPro" id="IPR032466">
    <property type="entry name" value="Metal_Hydrolase"/>
</dbReference>
<evidence type="ECO:0000256" key="4">
    <source>
        <dbReference type="ARBA" id="ARBA00012365"/>
    </source>
</evidence>
<dbReference type="EMBL" id="VIIS01001533">
    <property type="protein sequence ID" value="KAF0296808.1"/>
    <property type="molecule type" value="Genomic_DNA"/>
</dbReference>
<dbReference type="GO" id="GO:0170039">
    <property type="term" value="P:proteinogenic amino acid metabolic process"/>
    <property type="evidence" value="ECO:0007669"/>
    <property type="project" value="UniProtKB-ARBA"/>
</dbReference>
<evidence type="ECO:0000256" key="12">
    <source>
        <dbReference type="RuleBase" id="RU366045"/>
    </source>
</evidence>
<evidence type="ECO:0000256" key="6">
    <source>
        <dbReference type="ARBA" id="ARBA00022723"/>
    </source>
</evidence>
<keyword evidence="7 12" id="KW-0210">Decarboxylase</keyword>
<evidence type="ECO:0000256" key="9">
    <source>
        <dbReference type="ARBA" id="ARBA00023239"/>
    </source>
</evidence>
<dbReference type="GO" id="GO:0046872">
    <property type="term" value="F:metal ion binding"/>
    <property type="evidence" value="ECO:0007669"/>
    <property type="project" value="UniProtKB-KW"/>
</dbReference>
<name>A0A6A4W433_AMPAM</name>
<dbReference type="GO" id="GO:0170033">
    <property type="term" value="P:L-amino acid metabolic process"/>
    <property type="evidence" value="ECO:0007669"/>
    <property type="project" value="UniProtKB-ARBA"/>
</dbReference>
<reference evidence="14 15" key="1">
    <citation type="submission" date="2019-07" db="EMBL/GenBank/DDBJ databases">
        <title>Draft genome assembly of a fouling barnacle, Amphibalanus amphitrite (Darwin, 1854): The first reference genome for Thecostraca.</title>
        <authorList>
            <person name="Kim W."/>
        </authorList>
    </citation>
    <scope>NUCLEOTIDE SEQUENCE [LARGE SCALE GENOMIC DNA]</scope>
    <source>
        <strain evidence="14">SNU_AA5</strain>
        <tissue evidence="14">Soma without cirri and trophi</tissue>
    </source>
</reference>
<organism evidence="14 15">
    <name type="scientific">Amphibalanus amphitrite</name>
    <name type="common">Striped barnacle</name>
    <name type="synonym">Balanus amphitrite</name>
    <dbReference type="NCBI Taxonomy" id="1232801"/>
    <lineage>
        <taxon>Eukaryota</taxon>
        <taxon>Metazoa</taxon>
        <taxon>Ecdysozoa</taxon>
        <taxon>Arthropoda</taxon>
        <taxon>Crustacea</taxon>
        <taxon>Multicrustacea</taxon>
        <taxon>Cirripedia</taxon>
        <taxon>Thoracica</taxon>
        <taxon>Thoracicalcarea</taxon>
        <taxon>Balanomorpha</taxon>
        <taxon>Balanoidea</taxon>
        <taxon>Balanidae</taxon>
        <taxon>Amphibalaninae</taxon>
        <taxon>Amphibalanus</taxon>
    </lineage>
</organism>
<keyword evidence="6" id="KW-0479">Metal-binding</keyword>
<dbReference type="InterPro" id="IPR032465">
    <property type="entry name" value="ACMSD"/>
</dbReference>
<dbReference type="Gene3D" id="3.20.20.140">
    <property type="entry name" value="Metal-dependent hydrolases"/>
    <property type="match status" value="1"/>
</dbReference>
<accession>A0A6A4W433</accession>
<comment type="pathway">
    <text evidence="1 12">Secondary metabolite metabolism; quinolate metabolism.</text>
</comment>
<evidence type="ECO:0000256" key="7">
    <source>
        <dbReference type="ARBA" id="ARBA00022793"/>
    </source>
</evidence>
<dbReference type="Pfam" id="PF04909">
    <property type="entry name" value="Amidohydro_2"/>
    <property type="match status" value="1"/>
</dbReference>
<dbReference type="FunFam" id="3.20.20.140:FF:000029">
    <property type="entry name" value="2-amino-3-carboxymuconate-6-semialdehyde decarboxylase"/>
    <property type="match status" value="1"/>
</dbReference>
<dbReference type="AlphaFoldDB" id="A0A6A4W433"/>
<evidence type="ECO:0000256" key="3">
    <source>
        <dbReference type="ARBA" id="ARBA00011245"/>
    </source>
</evidence>
<dbReference type="GO" id="GO:0019748">
    <property type="term" value="P:secondary metabolic process"/>
    <property type="evidence" value="ECO:0007669"/>
    <property type="project" value="TreeGrafter"/>
</dbReference>
<dbReference type="OrthoDB" id="191270at2759"/>
<evidence type="ECO:0000256" key="11">
    <source>
        <dbReference type="ARBA" id="ARBA00031120"/>
    </source>
</evidence>
<evidence type="ECO:0000256" key="2">
    <source>
        <dbReference type="ARBA" id="ARBA00005871"/>
    </source>
</evidence>
<evidence type="ECO:0000313" key="15">
    <source>
        <dbReference type="Proteomes" id="UP000440578"/>
    </source>
</evidence>
<comment type="catalytic activity">
    <reaction evidence="12">
        <text>2-amino-3-carboxymuconate 6-semialdehyde + H(+) = 2-aminomuconate 6-semialdehyde + CO2</text>
        <dbReference type="Rhea" id="RHEA:16557"/>
        <dbReference type="ChEBI" id="CHEBI:15378"/>
        <dbReference type="ChEBI" id="CHEBI:16526"/>
        <dbReference type="ChEBI" id="CHEBI:77634"/>
        <dbReference type="ChEBI" id="CHEBI:77803"/>
        <dbReference type="EC" id="4.1.1.45"/>
    </reaction>
</comment>
<dbReference type="GO" id="GO:0016787">
    <property type="term" value="F:hydrolase activity"/>
    <property type="evidence" value="ECO:0007669"/>
    <property type="project" value="InterPro"/>
</dbReference>
<dbReference type="PANTHER" id="PTHR21240">
    <property type="entry name" value="2-AMINO-3-CARBOXYLMUCONATE-6-SEMIALDEHYDE DECARBOXYLASE"/>
    <property type="match status" value="1"/>
</dbReference>
<keyword evidence="8" id="KW-0862">Zinc</keyword>
<protein>
    <recommendedName>
        <fullName evidence="5 12">2-amino-3-carboxymuconate-6-semialdehyde decarboxylase</fullName>
        <ecNumber evidence="4 12">4.1.1.45</ecNumber>
    </recommendedName>
    <alternativeName>
        <fullName evidence="11 12">Picolinate carboxylase</fullName>
    </alternativeName>
</protein>
<comment type="similarity">
    <text evidence="2">Belongs to the metallo-dependent hydrolases superfamily. ACMSD family.</text>
</comment>
<dbReference type="SUPFAM" id="SSF51556">
    <property type="entry name" value="Metallo-dependent hydrolases"/>
    <property type="match status" value="1"/>
</dbReference>
<dbReference type="InterPro" id="IPR006680">
    <property type="entry name" value="Amidohydro-rel"/>
</dbReference>
<feature type="domain" description="Amidohydrolase-related" evidence="13">
    <location>
        <begin position="3"/>
        <end position="330"/>
    </location>
</feature>
<dbReference type="UniPathway" id="UPA00270"/>
<dbReference type="GO" id="GO:1904985">
    <property type="term" value="P:negative regulation of quinolinate biosynthetic process"/>
    <property type="evidence" value="ECO:0007669"/>
    <property type="project" value="UniProtKB-UniRule"/>
</dbReference>
<keyword evidence="9 12" id="KW-0456">Lyase</keyword>
<sequence length="336" mass="37604">MKIDIHNHILPRTWPNLAERYGYGGFVQLEHSEETSDSARMMKDGRLFRVVQANCWDAERRLVDMDRTGVTVQALSTVPVMFSYWAKPADTADLSRLLNDDLAATVARHPKRFVGLGTAPMQAPLLAVEEIKRLTTELRMPGIQIGSHIGDWNLDARELDPVWKTCEDYDCAVFVHPWDMVMGGRYSKFWLPWLVGMPAETATAIVSVLMGGVLQRFPKLRLCFAHGGGSFPYTAGRIDHGFRCRPDLCAQETSVPPSEQLGKFWCDSLVHDAAALDLLTEVVGKKRVIFGSDYPFPLGDLHGGKIVENLGDPQLRDDIFAQNALDFLGLERSAFE</sequence>
<evidence type="ECO:0000256" key="5">
    <source>
        <dbReference type="ARBA" id="ARBA00021214"/>
    </source>
</evidence>
<dbReference type="Proteomes" id="UP000440578">
    <property type="component" value="Unassembled WGS sequence"/>
</dbReference>
<evidence type="ECO:0000313" key="14">
    <source>
        <dbReference type="EMBL" id="KAF0296808.1"/>
    </source>
</evidence>
<evidence type="ECO:0000256" key="10">
    <source>
        <dbReference type="ARBA" id="ARBA00025318"/>
    </source>
</evidence>
<comment type="caution">
    <text evidence="14">The sequence shown here is derived from an EMBL/GenBank/DDBJ whole genome shotgun (WGS) entry which is preliminary data.</text>
</comment>
<dbReference type="EC" id="4.1.1.45" evidence="4 12"/>
<dbReference type="GO" id="GO:0005829">
    <property type="term" value="C:cytosol"/>
    <property type="evidence" value="ECO:0007669"/>
    <property type="project" value="UniProtKB-UniRule"/>
</dbReference>
<dbReference type="PANTHER" id="PTHR21240:SF27">
    <property type="entry name" value="2-AMINO-3-CARBOXYMUCONATE-6-SEMIALDEHYDE DECARBOXYLASE"/>
    <property type="match status" value="1"/>
</dbReference>
<comment type="function">
    <text evidence="10">Converts alpha-amino-beta-carboxymuconate-epsilon-semialdehyde (ACMS) to alpha-aminomuconate semialdehyde (AMS). ACMS can be converted non-enzymatically to quinolate (QA), a key precursor of NAD, and a potent endogenous excitotoxin of neuronal cells which is implicated in the pathogenesis of various neurodegenerative disorders. In the presence of ACMSD, ACMS is converted to AMS, a benign catabolite. ACMSD ultimately controls the metabolic fate of tryptophan catabolism along the kynurenine pathway.</text>
</comment>
<evidence type="ECO:0000256" key="8">
    <source>
        <dbReference type="ARBA" id="ARBA00022833"/>
    </source>
</evidence>
<evidence type="ECO:0000259" key="13">
    <source>
        <dbReference type="Pfam" id="PF04909"/>
    </source>
</evidence>
<dbReference type="GO" id="GO:1901606">
    <property type="term" value="P:alpha-amino acid catabolic process"/>
    <property type="evidence" value="ECO:0007669"/>
    <property type="project" value="UniProtKB-ARBA"/>
</dbReference>
<proteinExistence type="inferred from homology"/>
<gene>
    <name evidence="14" type="primary">ACMSD_1</name>
    <name evidence="14" type="ORF">FJT64_005759</name>
</gene>
<keyword evidence="15" id="KW-1185">Reference proteome</keyword>